<evidence type="ECO:0000259" key="11">
    <source>
        <dbReference type="PROSITE" id="PS50259"/>
    </source>
</evidence>
<feature type="region of interest" description="Disordered" evidence="9">
    <location>
        <begin position="1191"/>
        <end position="1268"/>
    </location>
</feature>
<protein>
    <recommendedName>
        <fullName evidence="11">G-protein coupled receptors family 3 profile domain-containing protein</fullName>
    </recommendedName>
</protein>
<feature type="transmembrane region" description="Helical" evidence="10">
    <location>
        <begin position="339"/>
        <end position="362"/>
    </location>
</feature>
<evidence type="ECO:0000256" key="8">
    <source>
        <dbReference type="ARBA" id="ARBA00023224"/>
    </source>
</evidence>
<evidence type="ECO:0000256" key="9">
    <source>
        <dbReference type="SAM" id="MobiDB-lite"/>
    </source>
</evidence>
<gene>
    <name evidence="12" type="ORF">BG011_008174</name>
</gene>
<dbReference type="GO" id="GO:0007214">
    <property type="term" value="P:gamma-aminobutyric acid signaling pathway"/>
    <property type="evidence" value="ECO:0007669"/>
    <property type="project" value="TreeGrafter"/>
</dbReference>
<evidence type="ECO:0000256" key="1">
    <source>
        <dbReference type="ARBA" id="ARBA00004141"/>
    </source>
</evidence>
<dbReference type="PANTHER" id="PTHR10519:SF20">
    <property type="entry name" value="G-PROTEIN COUPLED RECEPTOR 156-RELATED"/>
    <property type="match status" value="1"/>
</dbReference>
<dbReference type="InterPro" id="IPR001828">
    <property type="entry name" value="ANF_lig-bd_rcpt"/>
</dbReference>
<feature type="compositionally biased region" description="Low complexity" evidence="9">
    <location>
        <begin position="1203"/>
        <end position="1225"/>
    </location>
</feature>
<feature type="transmembrane region" description="Helical" evidence="10">
    <location>
        <begin position="526"/>
        <end position="548"/>
    </location>
</feature>
<sequence length="1268" mass="140060">MWEPVLNSLRVGVLLPFSVEAQYQVALVVRKSLTVLGVMGDVASDLTRYEALITSSVSIPQCSFGSRREYFVSRAMEEGIYVLMYESVTSSDIQRDPTFQVLQDKLRSVESRIQVLLATGPLQDTILREMRNASFFSPDFAWITVNYLSQQFRHEPDVHDYDGLIIIDNAWNLTSYGPFDSFQHQWMQLNSTEYPGAGDPVLDNNEAMAYSCVMMLAHAYGNYIRSSIQNGTQFAPGDKLYEDVISGHHPGVVRVPTYFEKTPYRGPSGPILLDANGDRNTAYYNIMSLQNGIDVPFAVSVGPNYTELQRPPFKDGYRLPRDAPPWAMKNPSWQNANGIIYGIFCILGIICTLITAFLVFYYRKNIVIKASSPLFCLCELLGILLMYIWCTLFVGVPTRASCMAQDIILPVCVTLLAGSMTIKNYRIYRIFNSITIANEGFQTRRLLRFVALAVILSALPMLFKLGFDPPKSKVLNIGALQWGRCGTRDSSMWWAFTAAAVPVILLLFGVFLAFKTRDVVFLWNEARQIALVLYIIFSFAIFIIIAYLLPKDLYAATIYMTMAGAYFANSLSLVVLFFPKLWRIQKSRKQSRQDDPTGNWDQHSPRRHKLGSGGNVLDGTGRKTGMVPALGRMPGDRALDTASTSLPQVKAADITAAVNAPQKENPSEEASAAAITDQSSQTVQDVINPIRKEKERSEVNAGHRRSNLYPSHASTSGGERQNGNPIDVWMNARIPQETTNTGTLAVRNSGETDAGPNVRGSFMGKHDLQESQMHHPFRHEQGEIEEIQSTDFPRSRDPGALVPPTRGVQFGMTELLKPGMDEQHTSVGAGSSSLPMFLLPIRIEKAKLVNFLSHWSMATIILTPEAHAFLTVESTSVKSNSYLMTSMYQLPTEHKPMLQIETSNNKALLIRFPNQEHLDEWMNLFSAEDLIALGSQHTTTPVGNSSSFDTVVNQTTETLRQRQIPGVGSEQRRPKVSRYDASPTSRAIPRMVDNVVGAKPPGQDLNRSSWIDQLGFSFKRRQRDDGQGMEGDHSQSRAMLSDRAPIQSSDPWSDMSDSIFIIPTPPVRQDNQQHPLILSRDNDPTPIDDDSQIEMDSLRPTVQASTASLAHPETESTADDDHDGDDLYDPEFGIGGGGRRRFLRHSSAMTQPRARTRNGSVTIPSPAVISTAAAAVSVGWSESEALAAATADPSGSFMSGSRNSGPNLSNSNTSNNPTESTSSSGASKLKPKTRGREESLSSLTDLSISAPQSQGRSSANARGNKSTS</sequence>
<feature type="transmembrane region" description="Helical" evidence="10">
    <location>
        <begin position="492"/>
        <end position="514"/>
    </location>
</feature>
<dbReference type="PROSITE" id="PS50259">
    <property type="entry name" value="G_PROTEIN_RECEP_F3_4"/>
    <property type="match status" value="1"/>
</dbReference>
<feature type="compositionally biased region" description="Polar residues" evidence="9">
    <location>
        <begin position="676"/>
        <end position="685"/>
    </location>
</feature>
<feature type="region of interest" description="Disordered" evidence="9">
    <location>
        <begin position="588"/>
        <end position="640"/>
    </location>
</feature>
<reference evidence="12" key="1">
    <citation type="journal article" date="2020" name="Fungal Divers.">
        <title>Resolving the Mortierellaceae phylogeny through synthesis of multi-gene phylogenetics and phylogenomics.</title>
        <authorList>
            <person name="Vandepol N."/>
            <person name="Liber J."/>
            <person name="Desiro A."/>
            <person name="Na H."/>
            <person name="Kennedy M."/>
            <person name="Barry K."/>
            <person name="Grigoriev I.V."/>
            <person name="Miller A.N."/>
            <person name="O'Donnell K."/>
            <person name="Stajich J.E."/>
            <person name="Bonito G."/>
        </authorList>
    </citation>
    <scope>NUCLEOTIDE SEQUENCE</scope>
    <source>
        <strain evidence="12">KOD948</strain>
    </source>
</reference>
<feature type="compositionally biased region" description="Polar residues" evidence="9">
    <location>
        <begin position="1240"/>
        <end position="1268"/>
    </location>
</feature>
<dbReference type="Pfam" id="PF00003">
    <property type="entry name" value="7tm_3"/>
    <property type="match status" value="1"/>
</dbReference>
<feature type="region of interest" description="Disordered" evidence="9">
    <location>
        <begin position="1065"/>
        <end position="1140"/>
    </location>
</feature>
<keyword evidence="8" id="KW-0807">Transducer</keyword>
<dbReference type="OrthoDB" id="5597995at2759"/>
<feature type="transmembrane region" description="Helical" evidence="10">
    <location>
        <begin position="554"/>
        <end position="578"/>
    </location>
</feature>
<feature type="transmembrane region" description="Helical" evidence="10">
    <location>
        <begin position="374"/>
        <end position="395"/>
    </location>
</feature>
<accession>A0A9P6QAV7</accession>
<dbReference type="EMBL" id="JAAAJA010000066">
    <property type="protein sequence ID" value="KAG0263745.1"/>
    <property type="molecule type" value="Genomic_DNA"/>
</dbReference>
<evidence type="ECO:0000256" key="7">
    <source>
        <dbReference type="ARBA" id="ARBA00023180"/>
    </source>
</evidence>
<keyword evidence="5 10" id="KW-0472">Membrane</keyword>
<keyword evidence="3 10" id="KW-1133">Transmembrane helix</keyword>
<dbReference type="InterPro" id="IPR017978">
    <property type="entry name" value="GPCR_3_C"/>
</dbReference>
<evidence type="ECO:0000256" key="6">
    <source>
        <dbReference type="ARBA" id="ARBA00023170"/>
    </source>
</evidence>
<feature type="region of interest" description="Disordered" evidence="9">
    <location>
        <begin position="958"/>
        <end position="986"/>
    </location>
</feature>
<feature type="compositionally biased region" description="Basic and acidic residues" evidence="9">
    <location>
        <begin position="1022"/>
        <end position="1035"/>
    </location>
</feature>
<organism evidence="12 13">
    <name type="scientific">Mortierella polycephala</name>
    <dbReference type="NCBI Taxonomy" id="41804"/>
    <lineage>
        <taxon>Eukaryota</taxon>
        <taxon>Fungi</taxon>
        <taxon>Fungi incertae sedis</taxon>
        <taxon>Mucoromycota</taxon>
        <taxon>Mortierellomycotina</taxon>
        <taxon>Mortierellomycetes</taxon>
        <taxon>Mortierellales</taxon>
        <taxon>Mortierellaceae</taxon>
        <taxon>Mortierella</taxon>
    </lineage>
</organism>
<dbReference type="PANTHER" id="PTHR10519">
    <property type="entry name" value="GABA-B RECEPTOR"/>
    <property type="match status" value="1"/>
</dbReference>
<name>A0A9P6QAV7_9FUNG</name>
<dbReference type="CDD" id="cd15047">
    <property type="entry name" value="7tmC_GABA-B-like"/>
    <property type="match status" value="1"/>
</dbReference>
<evidence type="ECO:0000256" key="2">
    <source>
        <dbReference type="ARBA" id="ARBA00022692"/>
    </source>
</evidence>
<dbReference type="InterPro" id="IPR028082">
    <property type="entry name" value="Peripla_BP_I"/>
</dbReference>
<keyword evidence="7" id="KW-0325">Glycoprotein</keyword>
<evidence type="ECO:0000256" key="3">
    <source>
        <dbReference type="ARBA" id="ARBA00022989"/>
    </source>
</evidence>
<keyword evidence="6" id="KW-0675">Receptor</keyword>
<evidence type="ECO:0000313" key="12">
    <source>
        <dbReference type="EMBL" id="KAG0263745.1"/>
    </source>
</evidence>
<feature type="domain" description="G-protein coupled receptors family 3 profile" evidence="11">
    <location>
        <begin position="337"/>
        <end position="584"/>
    </location>
</feature>
<proteinExistence type="predicted"/>
<dbReference type="SUPFAM" id="SSF53822">
    <property type="entry name" value="Periplasmic binding protein-like I"/>
    <property type="match status" value="1"/>
</dbReference>
<keyword evidence="4" id="KW-0297">G-protein coupled receptor</keyword>
<dbReference type="Pfam" id="PF01094">
    <property type="entry name" value="ANF_receptor"/>
    <property type="match status" value="1"/>
</dbReference>
<comment type="caution">
    <text evidence="12">The sequence shown here is derived from an EMBL/GenBank/DDBJ whole genome shotgun (WGS) entry which is preliminary data.</text>
</comment>
<dbReference type="AlphaFoldDB" id="A0A9P6QAV7"/>
<feature type="transmembrane region" description="Helical" evidence="10">
    <location>
        <begin position="446"/>
        <end position="463"/>
    </location>
</feature>
<feature type="transmembrane region" description="Helical" evidence="10">
    <location>
        <begin position="407"/>
        <end position="425"/>
    </location>
</feature>
<feature type="region of interest" description="Disordered" evidence="9">
    <location>
        <begin position="739"/>
        <end position="763"/>
    </location>
</feature>
<keyword evidence="2 10" id="KW-0812">Transmembrane</keyword>
<dbReference type="InterPro" id="IPR002455">
    <property type="entry name" value="GPCR3_GABA-B"/>
</dbReference>
<dbReference type="Proteomes" id="UP000726737">
    <property type="component" value="Unassembled WGS sequence"/>
</dbReference>
<dbReference type="Gene3D" id="3.40.50.2300">
    <property type="match status" value="2"/>
</dbReference>
<comment type="subcellular location">
    <subcellularLocation>
        <location evidence="1">Membrane</location>
        <topology evidence="1">Multi-pass membrane protein</topology>
    </subcellularLocation>
</comment>
<feature type="compositionally biased region" description="Polar residues" evidence="9">
    <location>
        <begin position="708"/>
        <end position="724"/>
    </location>
</feature>
<dbReference type="GO" id="GO:0038039">
    <property type="term" value="C:G protein-coupled receptor heterodimeric complex"/>
    <property type="evidence" value="ECO:0007669"/>
    <property type="project" value="TreeGrafter"/>
</dbReference>
<evidence type="ECO:0000313" key="13">
    <source>
        <dbReference type="Proteomes" id="UP000726737"/>
    </source>
</evidence>
<evidence type="ECO:0000256" key="5">
    <source>
        <dbReference type="ARBA" id="ARBA00023136"/>
    </source>
</evidence>
<keyword evidence="13" id="KW-1185">Reference proteome</keyword>
<evidence type="ECO:0000256" key="4">
    <source>
        <dbReference type="ARBA" id="ARBA00023040"/>
    </source>
</evidence>
<dbReference type="GO" id="GO:0004965">
    <property type="term" value="F:G protein-coupled GABA receptor activity"/>
    <property type="evidence" value="ECO:0007669"/>
    <property type="project" value="InterPro"/>
</dbReference>
<evidence type="ECO:0000256" key="10">
    <source>
        <dbReference type="SAM" id="Phobius"/>
    </source>
</evidence>
<feature type="region of interest" description="Disordered" evidence="9">
    <location>
        <begin position="659"/>
        <end position="725"/>
    </location>
</feature>
<feature type="region of interest" description="Disordered" evidence="9">
    <location>
        <begin position="1020"/>
        <end position="1053"/>
    </location>
</feature>
<feature type="compositionally biased region" description="Acidic residues" evidence="9">
    <location>
        <begin position="1116"/>
        <end position="1129"/>
    </location>
</feature>